<dbReference type="Pfam" id="PF00364">
    <property type="entry name" value="Biotin_lipoyl"/>
    <property type="match status" value="1"/>
</dbReference>
<dbReference type="Gene3D" id="2.40.50.100">
    <property type="match status" value="1"/>
</dbReference>
<feature type="domain" description="Lipoyl-binding" evidence="1">
    <location>
        <begin position="147"/>
        <end position="219"/>
    </location>
</feature>
<dbReference type="Proteomes" id="UP000178764">
    <property type="component" value="Unassembled WGS sequence"/>
</dbReference>
<gene>
    <name evidence="2" type="ORF">A2V71_04635</name>
</gene>
<dbReference type="InterPro" id="IPR011053">
    <property type="entry name" value="Single_hybrid_motif"/>
</dbReference>
<name>A0A1F5DMK7_9BACT</name>
<evidence type="ECO:0000313" key="3">
    <source>
        <dbReference type="Proteomes" id="UP000178764"/>
    </source>
</evidence>
<dbReference type="CDD" id="cd06850">
    <property type="entry name" value="biotinyl_domain"/>
    <property type="match status" value="1"/>
</dbReference>
<comment type="caution">
    <text evidence="2">The sequence shown here is derived from an EMBL/GenBank/DDBJ whole genome shotgun (WGS) entry which is preliminary data.</text>
</comment>
<evidence type="ECO:0000259" key="1">
    <source>
        <dbReference type="Pfam" id="PF00364"/>
    </source>
</evidence>
<dbReference type="SUPFAM" id="SSF51230">
    <property type="entry name" value="Single hybrid motif"/>
    <property type="match status" value="1"/>
</dbReference>
<protein>
    <recommendedName>
        <fullName evidence="1">Lipoyl-binding domain-containing protein</fullName>
    </recommendedName>
</protein>
<evidence type="ECO:0000313" key="2">
    <source>
        <dbReference type="EMBL" id="OGD56397.1"/>
    </source>
</evidence>
<accession>A0A1F5DMK7</accession>
<proteinExistence type="predicted"/>
<organism evidence="2 3">
    <name type="scientific">Candidatus Berkelbacteria bacterium RBG_13_40_8</name>
    <dbReference type="NCBI Taxonomy" id="1797467"/>
    <lineage>
        <taxon>Bacteria</taxon>
        <taxon>Candidatus Berkelbacteria</taxon>
    </lineage>
</organism>
<dbReference type="AlphaFoldDB" id="A0A1F5DMK7"/>
<dbReference type="InterPro" id="IPR000089">
    <property type="entry name" value="Biotin_lipoyl"/>
</dbReference>
<dbReference type="EMBL" id="MEZT01000021">
    <property type="protein sequence ID" value="OGD56397.1"/>
    <property type="molecule type" value="Genomic_DNA"/>
</dbReference>
<sequence length="230" mass="26802">MDAILVKAAKGDFQLLHAALLFESINHKVARKLLDFHGVRITFDRWDIMDVLTRFPGHQKGKYKVPDAQILSCPYTPPYVKRGELVTFSKKVIQTVRKLEGHNRPFWTISEKHRFHLVTAVTTIRLFRRKHRFKKTTLMVREPDAGTIEAPLKGMFYRREHESEPPLVEVGDIVEKGQKFFVIEVQKNYLLIYAENRMEILEIVAQDATVVEEGDTLFRVKILPDNEEEC</sequence>
<reference evidence="2 3" key="1">
    <citation type="journal article" date="2016" name="Nat. Commun.">
        <title>Thousands of microbial genomes shed light on interconnected biogeochemical processes in an aquifer system.</title>
        <authorList>
            <person name="Anantharaman K."/>
            <person name="Brown C.T."/>
            <person name="Hug L.A."/>
            <person name="Sharon I."/>
            <person name="Castelle C.J."/>
            <person name="Probst A.J."/>
            <person name="Thomas B.C."/>
            <person name="Singh A."/>
            <person name="Wilkins M.J."/>
            <person name="Karaoz U."/>
            <person name="Brodie E.L."/>
            <person name="Williams K.H."/>
            <person name="Hubbard S.S."/>
            <person name="Banfield J.F."/>
        </authorList>
    </citation>
    <scope>NUCLEOTIDE SEQUENCE [LARGE SCALE GENOMIC DNA]</scope>
</reference>